<evidence type="ECO:0000313" key="2">
    <source>
        <dbReference type="EMBL" id="KRL87134.1"/>
    </source>
</evidence>
<feature type="transmembrane region" description="Helical" evidence="1">
    <location>
        <begin position="360"/>
        <end position="379"/>
    </location>
</feature>
<gene>
    <name evidence="2" type="ORF">FC32_GL000428</name>
</gene>
<dbReference type="STRING" id="1423724.FC32_GL000428"/>
<feature type="transmembrane region" description="Helical" evidence="1">
    <location>
        <begin position="304"/>
        <end position="322"/>
    </location>
</feature>
<keyword evidence="1" id="KW-0472">Membrane</keyword>
<evidence type="ECO:0000256" key="1">
    <source>
        <dbReference type="SAM" id="Phobius"/>
    </source>
</evidence>
<dbReference type="AlphaFoldDB" id="A0A0R1U2G1"/>
<accession>A0A0R1U2G1</accession>
<proteinExistence type="predicted"/>
<keyword evidence="3" id="KW-1185">Reference proteome</keyword>
<name>A0A0R1U2G1_9LACO</name>
<dbReference type="PATRIC" id="fig|1423724.4.peg.449"/>
<protein>
    <submittedName>
        <fullName evidence="2">Uncharacterized protein</fullName>
    </submittedName>
</protein>
<reference evidence="2 3" key="1">
    <citation type="journal article" date="2015" name="Genome Announc.">
        <title>Expanding the biotechnology potential of lactobacilli through comparative genomics of 213 strains and associated genera.</title>
        <authorList>
            <person name="Sun Z."/>
            <person name="Harris H.M."/>
            <person name="McCann A."/>
            <person name="Guo C."/>
            <person name="Argimon S."/>
            <person name="Zhang W."/>
            <person name="Yang X."/>
            <person name="Jeffery I.B."/>
            <person name="Cooney J.C."/>
            <person name="Kagawa T.F."/>
            <person name="Liu W."/>
            <person name="Song Y."/>
            <person name="Salvetti E."/>
            <person name="Wrobel A."/>
            <person name="Rasinkangas P."/>
            <person name="Parkhill J."/>
            <person name="Rea M.C."/>
            <person name="O'Sullivan O."/>
            <person name="Ritari J."/>
            <person name="Douillard F.P."/>
            <person name="Paul Ross R."/>
            <person name="Yang R."/>
            <person name="Briner A.E."/>
            <person name="Felis G.E."/>
            <person name="de Vos W.M."/>
            <person name="Barrangou R."/>
            <person name="Klaenhammer T.R."/>
            <person name="Caufield P.W."/>
            <person name="Cui Y."/>
            <person name="Zhang H."/>
            <person name="O'Toole P.W."/>
        </authorList>
    </citation>
    <scope>NUCLEOTIDE SEQUENCE [LARGE SCALE GENOMIC DNA]</scope>
    <source>
        <strain evidence="2 3">DSM 16634</strain>
    </source>
</reference>
<feature type="transmembrane region" description="Helical" evidence="1">
    <location>
        <begin position="17"/>
        <end position="35"/>
    </location>
</feature>
<keyword evidence="1" id="KW-1133">Transmembrane helix</keyword>
<evidence type="ECO:0000313" key="3">
    <source>
        <dbReference type="Proteomes" id="UP000051324"/>
    </source>
</evidence>
<comment type="caution">
    <text evidence="2">The sequence shown here is derived from an EMBL/GenBank/DDBJ whole genome shotgun (WGS) entry which is preliminary data.</text>
</comment>
<dbReference type="EMBL" id="AZFT01000009">
    <property type="protein sequence ID" value="KRL87134.1"/>
    <property type="molecule type" value="Genomic_DNA"/>
</dbReference>
<organism evidence="2 3">
    <name type="scientific">Ligilactobacillus apodemi DSM 16634 = JCM 16172</name>
    <dbReference type="NCBI Taxonomy" id="1423724"/>
    <lineage>
        <taxon>Bacteria</taxon>
        <taxon>Bacillati</taxon>
        <taxon>Bacillota</taxon>
        <taxon>Bacilli</taxon>
        <taxon>Lactobacillales</taxon>
        <taxon>Lactobacillaceae</taxon>
        <taxon>Ligilactobacillus</taxon>
    </lineage>
</organism>
<feature type="transmembrane region" description="Helical" evidence="1">
    <location>
        <begin position="175"/>
        <end position="196"/>
    </location>
</feature>
<feature type="transmembrane region" description="Helical" evidence="1">
    <location>
        <begin position="277"/>
        <end position="297"/>
    </location>
</feature>
<dbReference type="Proteomes" id="UP000051324">
    <property type="component" value="Unassembled WGS sequence"/>
</dbReference>
<keyword evidence="1" id="KW-0812">Transmembrane</keyword>
<sequence>MTGYKFLLQKRLLHNKLNIILLSLLFIITFGSLWMNHRTTTTNSQISLINNDIETNIQYLKKQQTEVTHLSGKRKQDLEKVISELKKDTEIKKNIVSALESKQWSTAYNLLAEENLKILEYEKKGQTANSSEEFIDAIKRELLIFRYLSSHNMQYEPTDFSTKGVNFFAWVSNNIIPYFFVLVSAFILTNFYLISYRSNGIIDTDSLIPGKNITKQFVKISVGIIFSLISVLCLFLVSFISATFLFGSGNLDYPYIVYTSKYNMHVEPLENLLLKSLPLQLLSLISTCLLFYIIAILVKNKLGALFVSLLLSTGVLFGISTLDPIQKISSFIPITYINSFSIVTGTLARQIENFQLSLTTGYLVVTSSIVLLSIAVIILNRFRGDR</sequence>
<feature type="transmembrane region" description="Helical" evidence="1">
    <location>
        <begin position="217"/>
        <end position="246"/>
    </location>
</feature>